<dbReference type="InterPro" id="IPR000067">
    <property type="entry name" value="FlgMring_FliF"/>
</dbReference>
<dbReference type="GO" id="GO:0009431">
    <property type="term" value="C:bacterial-type flagellum basal body, MS ring"/>
    <property type="evidence" value="ECO:0007669"/>
    <property type="project" value="InterPro"/>
</dbReference>
<feature type="region of interest" description="Disordered" evidence="13">
    <location>
        <begin position="293"/>
        <end position="379"/>
    </location>
</feature>
<dbReference type="STRING" id="119000.SAMN05661010_00523"/>
<keyword evidence="18" id="KW-1185">Reference proteome</keyword>
<feature type="transmembrane region" description="Helical" evidence="14">
    <location>
        <begin position="40"/>
        <end position="60"/>
    </location>
</feature>
<protein>
    <recommendedName>
        <fullName evidence="5 12">Flagellar M-ring protein</fullName>
    </recommendedName>
</protein>
<dbReference type="AlphaFoldDB" id="A0A1G9FVB6"/>
<evidence type="ECO:0000256" key="2">
    <source>
        <dbReference type="ARBA" id="ARBA00004117"/>
    </source>
</evidence>
<dbReference type="InterPro" id="IPR006182">
    <property type="entry name" value="FliF_N_dom"/>
</dbReference>
<gene>
    <name evidence="17" type="ORF">SAMN05661010_00523</name>
</gene>
<feature type="domain" description="Flagellar M-ring C-terminal" evidence="16">
    <location>
        <begin position="267"/>
        <end position="462"/>
    </location>
</feature>
<dbReference type="OrthoDB" id="8554211at2"/>
<dbReference type="Proteomes" id="UP000198654">
    <property type="component" value="Unassembled WGS sequence"/>
</dbReference>
<organism evidence="17 18">
    <name type="scientific">Modicisalibacter muralis</name>
    <dbReference type="NCBI Taxonomy" id="119000"/>
    <lineage>
        <taxon>Bacteria</taxon>
        <taxon>Pseudomonadati</taxon>
        <taxon>Pseudomonadota</taxon>
        <taxon>Gammaproteobacteria</taxon>
        <taxon>Oceanospirillales</taxon>
        <taxon>Halomonadaceae</taxon>
        <taxon>Modicisalibacter</taxon>
    </lineage>
</organism>
<keyword evidence="6" id="KW-1003">Cell membrane</keyword>
<evidence type="ECO:0000256" key="11">
    <source>
        <dbReference type="ARBA" id="ARBA00025936"/>
    </source>
</evidence>
<dbReference type="InterPro" id="IPR013556">
    <property type="entry name" value="Flag_M-ring_C"/>
</dbReference>
<dbReference type="PIRSF" id="PIRSF004862">
    <property type="entry name" value="FliF"/>
    <property type="match status" value="1"/>
</dbReference>
<evidence type="ECO:0000256" key="14">
    <source>
        <dbReference type="SAM" id="Phobius"/>
    </source>
</evidence>
<dbReference type="PANTHER" id="PTHR30046:SF0">
    <property type="entry name" value="FLAGELLAR M-RING PROTEIN"/>
    <property type="match status" value="1"/>
</dbReference>
<evidence type="ECO:0000259" key="16">
    <source>
        <dbReference type="Pfam" id="PF08345"/>
    </source>
</evidence>
<dbReference type="GO" id="GO:0005886">
    <property type="term" value="C:plasma membrane"/>
    <property type="evidence" value="ECO:0007669"/>
    <property type="project" value="UniProtKB-SubCell"/>
</dbReference>
<keyword evidence="10 12" id="KW-0975">Bacterial flagellum</keyword>
<comment type="similarity">
    <text evidence="4 12">Belongs to the FliF family.</text>
</comment>
<evidence type="ECO:0000256" key="4">
    <source>
        <dbReference type="ARBA" id="ARBA00007971"/>
    </source>
</evidence>
<feature type="compositionally biased region" description="Low complexity" evidence="13">
    <location>
        <begin position="359"/>
        <end position="368"/>
    </location>
</feature>
<dbReference type="Pfam" id="PF08345">
    <property type="entry name" value="YscJ_FliF_C"/>
    <property type="match status" value="1"/>
</dbReference>
<dbReference type="Pfam" id="PF01514">
    <property type="entry name" value="YscJ_FliF"/>
    <property type="match status" value="1"/>
</dbReference>
<feature type="compositionally biased region" description="Polar residues" evidence="13">
    <location>
        <begin position="1"/>
        <end position="18"/>
    </location>
</feature>
<keyword evidence="17" id="KW-0282">Flagellum</keyword>
<dbReference type="PANTHER" id="PTHR30046">
    <property type="entry name" value="FLAGELLAR M-RING PROTEIN"/>
    <property type="match status" value="1"/>
</dbReference>
<comment type="subunit">
    <text evidence="11">The basal body constitutes a major portion of the flagellar organelle and consists of four rings (L,P,S, and M) mounted on a central rod. The M ring is integral to the inner membrane of the cell and may be connected to the flagellar rod via the S ring. The S (supramembrane ring) lies just distal to the M ring. The L and P rings lie in the outer membrane and the periplasmic space, respectively.</text>
</comment>
<feature type="compositionally biased region" description="Polar residues" evidence="13">
    <location>
        <begin position="293"/>
        <end position="302"/>
    </location>
</feature>
<keyword evidence="17" id="KW-0969">Cilium</keyword>
<evidence type="ECO:0000313" key="18">
    <source>
        <dbReference type="Proteomes" id="UP000198654"/>
    </source>
</evidence>
<feature type="domain" description="Flagellar M-ring N-terminal" evidence="15">
    <location>
        <begin position="61"/>
        <end position="235"/>
    </location>
</feature>
<feature type="region of interest" description="Disordered" evidence="13">
    <location>
        <begin position="529"/>
        <end position="563"/>
    </location>
</feature>
<accession>A0A1G9FVB6</accession>
<evidence type="ECO:0000313" key="17">
    <source>
        <dbReference type="EMBL" id="SDK92371.1"/>
    </source>
</evidence>
<evidence type="ECO:0000256" key="3">
    <source>
        <dbReference type="ARBA" id="ARBA00004651"/>
    </source>
</evidence>
<evidence type="ECO:0000256" key="6">
    <source>
        <dbReference type="ARBA" id="ARBA00022475"/>
    </source>
</evidence>
<evidence type="ECO:0000256" key="10">
    <source>
        <dbReference type="ARBA" id="ARBA00023143"/>
    </source>
</evidence>
<evidence type="ECO:0000256" key="7">
    <source>
        <dbReference type="ARBA" id="ARBA00022692"/>
    </source>
</evidence>
<dbReference type="InterPro" id="IPR045851">
    <property type="entry name" value="AMP-bd_C_sf"/>
</dbReference>
<name>A0A1G9FVB6_9GAMM</name>
<feature type="transmembrane region" description="Helical" evidence="14">
    <location>
        <begin position="487"/>
        <end position="505"/>
    </location>
</feature>
<comment type="function">
    <text evidence="1 12">The M ring may be actively involved in energy transduction.</text>
</comment>
<evidence type="ECO:0000259" key="15">
    <source>
        <dbReference type="Pfam" id="PF01514"/>
    </source>
</evidence>
<feature type="compositionally biased region" description="Acidic residues" evidence="13">
    <location>
        <begin position="533"/>
        <end position="542"/>
    </location>
</feature>
<evidence type="ECO:0000256" key="12">
    <source>
        <dbReference type="PIRNR" id="PIRNR004862"/>
    </source>
</evidence>
<keyword evidence="17" id="KW-0966">Cell projection</keyword>
<dbReference type="PRINTS" id="PR01009">
    <property type="entry name" value="FLGMRINGFLIF"/>
</dbReference>
<dbReference type="GO" id="GO:0003774">
    <property type="term" value="F:cytoskeletal motor activity"/>
    <property type="evidence" value="ECO:0007669"/>
    <property type="project" value="InterPro"/>
</dbReference>
<feature type="region of interest" description="Disordered" evidence="13">
    <location>
        <begin position="1"/>
        <end position="32"/>
    </location>
</feature>
<reference evidence="17 18" key="1">
    <citation type="submission" date="2016-10" db="EMBL/GenBank/DDBJ databases">
        <authorList>
            <person name="de Groot N.N."/>
        </authorList>
    </citation>
    <scope>NUCLEOTIDE SEQUENCE [LARGE SCALE GENOMIC DNA]</scope>
    <source>
        <strain evidence="17 18">DSM 14789</strain>
    </source>
</reference>
<keyword evidence="9 14" id="KW-0472">Membrane</keyword>
<evidence type="ECO:0000256" key="13">
    <source>
        <dbReference type="SAM" id="MobiDB-lite"/>
    </source>
</evidence>
<keyword evidence="8 14" id="KW-1133">Transmembrane helix</keyword>
<dbReference type="Gene3D" id="3.30.300.30">
    <property type="match status" value="1"/>
</dbReference>
<dbReference type="InterPro" id="IPR043427">
    <property type="entry name" value="YscJ/FliF"/>
</dbReference>
<dbReference type="EMBL" id="FNGI01000001">
    <property type="protein sequence ID" value="SDK92371.1"/>
    <property type="molecule type" value="Genomic_DNA"/>
</dbReference>
<evidence type="ECO:0000256" key="8">
    <source>
        <dbReference type="ARBA" id="ARBA00022989"/>
    </source>
</evidence>
<keyword evidence="7 14" id="KW-0812">Transmembrane</keyword>
<comment type="subcellular location">
    <subcellularLocation>
        <location evidence="2 12">Bacterial flagellum basal body</location>
    </subcellularLocation>
    <subcellularLocation>
        <location evidence="3">Cell membrane</location>
        <topology evidence="3">Multi-pass membrane protein</topology>
    </subcellularLocation>
</comment>
<dbReference type="RefSeq" id="WP_089725199.1">
    <property type="nucleotide sequence ID" value="NZ_FNGI01000001.1"/>
</dbReference>
<evidence type="ECO:0000256" key="5">
    <source>
        <dbReference type="ARBA" id="ARBA00017949"/>
    </source>
</evidence>
<evidence type="ECO:0000256" key="9">
    <source>
        <dbReference type="ARBA" id="ARBA00023136"/>
    </source>
</evidence>
<dbReference type="GO" id="GO:0071973">
    <property type="term" value="P:bacterial-type flagellum-dependent cell motility"/>
    <property type="evidence" value="ECO:0007669"/>
    <property type="project" value="InterPro"/>
</dbReference>
<evidence type="ECO:0000256" key="1">
    <source>
        <dbReference type="ARBA" id="ARBA00003820"/>
    </source>
</evidence>
<dbReference type="NCBIfam" id="TIGR00206">
    <property type="entry name" value="fliF"/>
    <property type="match status" value="1"/>
</dbReference>
<sequence>MTDAVSANQTTSSQGGRDTTTHKRTSPAGLLSQLRGNPRVPLLIAAAAVIAILIVLLMWARSPDYRVLYSNLSNADGGRIITELDTLGIPYEFGAGGSALLVPGDQVHTLRLKLAEQGLPEAGNVGFEIMDSQAFGISQFAEHINYQRGLEGELALSMQSLGPVQSARVHLAMAKPSVFVRESEPAKASVILTLQPGRTLGEGQVNAIVHMVSSSVPELAADNVTVVDQQGNLLSRDGSSLGGLDGTQLEYTKEVERSYQQRIEHILAPILGADNVRAQVAAQIDFSIREQTAETYTPNQAPNEAAIRSRQTSASYSGGDGLAMGVPGALTNTPPGIAPSPIDLGSNAEGEQAGEDQQQDQVADTAQTDTEDATPPSRLDRSDIVNYEVDHSVEHVQYSRGSVERLSVAVVVDYQETINDQGETVMEPLSDIELAQIQRLVRQAIGFSATRNDAVEVVNSPFTQPEHTVEILPWWQTPQALGLAMTLGRYLLVLIAALLLWFMVLRPLIKRQAPAQLAGPALRTPVPVGAVDSAEDEEDEAVETPRPRRRRSSAYEQNLKDAREMAQEDPRLIAMIVRSWINT</sequence>
<proteinExistence type="inferred from homology"/>